<gene>
    <name evidence="1" type="ORF">IOE58_08720</name>
</gene>
<dbReference type="EMBL" id="JADEYR010000008">
    <property type="protein sequence ID" value="MBE9404263.1"/>
    <property type="molecule type" value="Genomic_DNA"/>
</dbReference>
<accession>A0ABR9W4M6</accession>
<keyword evidence="2" id="KW-1185">Reference proteome</keyword>
<comment type="caution">
    <text evidence="1">The sequence shown here is derived from an EMBL/GenBank/DDBJ whole genome shotgun (WGS) entry which is preliminary data.</text>
</comment>
<reference evidence="1 2" key="1">
    <citation type="submission" date="2020-10" db="EMBL/GenBank/DDBJ databases">
        <title>Draft genome and description of Brachybacterium epidermidis sp nov.</title>
        <authorList>
            <person name="Boxberger M."/>
            <person name="La Scola B."/>
        </authorList>
    </citation>
    <scope>NUCLEOTIDE SEQUENCE [LARGE SCALE GENOMIC DNA]</scope>
    <source>
        <strain evidence="1 2">Marseille-Q2903</strain>
    </source>
</reference>
<evidence type="ECO:0000313" key="2">
    <source>
        <dbReference type="Proteomes" id="UP000644727"/>
    </source>
</evidence>
<protein>
    <submittedName>
        <fullName evidence="1">Uncharacterized protein</fullName>
    </submittedName>
</protein>
<sequence>MSHLGNLLELPEGSRLTGVTLHDVGIMPRHLWMAAHLQVVLLPETAEPSASAGALSAFLPEVFASLHGTSPDGGSWAAFLLLPRSDR</sequence>
<dbReference type="RefSeq" id="WP_193866010.1">
    <property type="nucleotide sequence ID" value="NZ_JADEYR010000008.1"/>
</dbReference>
<name>A0ABR9W4M6_9MICO</name>
<organism evidence="1 2">
    <name type="scientific">Brachybacterium epidermidis</name>
    <dbReference type="NCBI Taxonomy" id="2781983"/>
    <lineage>
        <taxon>Bacteria</taxon>
        <taxon>Bacillati</taxon>
        <taxon>Actinomycetota</taxon>
        <taxon>Actinomycetes</taxon>
        <taxon>Micrococcales</taxon>
        <taxon>Dermabacteraceae</taxon>
        <taxon>Brachybacterium</taxon>
    </lineage>
</organism>
<proteinExistence type="predicted"/>
<dbReference type="Proteomes" id="UP000644727">
    <property type="component" value="Unassembled WGS sequence"/>
</dbReference>
<evidence type="ECO:0000313" key="1">
    <source>
        <dbReference type="EMBL" id="MBE9404263.1"/>
    </source>
</evidence>